<comment type="similarity">
    <text evidence="9">Belongs to the anthranilate phosphoribosyltransferase family.</text>
</comment>
<comment type="cofactor">
    <cofactor evidence="9">
        <name>Mg(2+)</name>
        <dbReference type="ChEBI" id="CHEBI:18420"/>
    </cofactor>
    <text evidence="9">Binds 2 magnesium ions per monomer.</text>
</comment>
<evidence type="ECO:0000256" key="5">
    <source>
        <dbReference type="ARBA" id="ARBA00022822"/>
    </source>
</evidence>
<comment type="catalytic activity">
    <reaction evidence="7 9">
        <text>N-(5-phospho-beta-D-ribosyl)anthranilate + diphosphate = 5-phospho-alpha-D-ribose 1-diphosphate + anthranilate</text>
        <dbReference type="Rhea" id="RHEA:11768"/>
        <dbReference type="ChEBI" id="CHEBI:16567"/>
        <dbReference type="ChEBI" id="CHEBI:18277"/>
        <dbReference type="ChEBI" id="CHEBI:33019"/>
        <dbReference type="ChEBI" id="CHEBI:58017"/>
        <dbReference type="EC" id="2.4.2.18"/>
    </reaction>
</comment>
<dbReference type="UniPathway" id="UPA00035">
    <property type="reaction ID" value="UER00041"/>
</dbReference>
<evidence type="ECO:0000259" key="10">
    <source>
        <dbReference type="Pfam" id="PF00591"/>
    </source>
</evidence>
<evidence type="ECO:0000313" key="12">
    <source>
        <dbReference type="Proteomes" id="UP000441389"/>
    </source>
</evidence>
<evidence type="ECO:0000256" key="4">
    <source>
        <dbReference type="ARBA" id="ARBA00022679"/>
    </source>
</evidence>
<proteinExistence type="inferred from homology"/>
<dbReference type="Gene3D" id="1.20.970.10">
    <property type="entry name" value="Transferase, Pyrimidine Nucleoside Phosphorylase, Chain C"/>
    <property type="match status" value="1"/>
</dbReference>
<feature type="domain" description="Glycosyl transferase family 3" evidence="10">
    <location>
        <begin position="57"/>
        <end position="306"/>
    </location>
</feature>
<evidence type="ECO:0000256" key="8">
    <source>
        <dbReference type="ARBA" id="ARBA00061188"/>
    </source>
</evidence>
<comment type="caution">
    <text evidence="11">The sequence shown here is derived from an EMBL/GenBank/DDBJ whole genome shotgun (WGS) entry which is preliminary data.</text>
</comment>
<evidence type="ECO:0000256" key="1">
    <source>
        <dbReference type="ARBA" id="ARBA00004907"/>
    </source>
</evidence>
<feature type="binding site" evidence="9">
    <location>
        <position position="71"/>
    </location>
    <ligand>
        <name>5-phospho-alpha-D-ribose 1-diphosphate</name>
        <dbReference type="ChEBI" id="CHEBI:58017"/>
    </ligand>
</feature>
<dbReference type="Pfam" id="PF00591">
    <property type="entry name" value="Glycos_transf_3"/>
    <property type="match status" value="1"/>
</dbReference>
<reference evidence="11 12" key="1">
    <citation type="submission" date="2019-12" db="EMBL/GenBank/DDBJ databases">
        <authorList>
            <person name="Huq M.A."/>
        </authorList>
    </citation>
    <scope>NUCLEOTIDE SEQUENCE [LARGE SCALE GENOMIC DNA]</scope>
    <source>
        <strain evidence="11 12">MAH-20</strain>
    </source>
</reference>
<dbReference type="GO" id="GO:0000162">
    <property type="term" value="P:L-tryptophan biosynthetic process"/>
    <property type="evidence" value="ECO:0007669"/>
    <property type="project" value="UniProtKB-UniRule"/>
</dbReference>
<feature type="binding site" evidence="9">
    <location>
        <position position="94"/>
    </location>
    <ligand>
        <name>anthranilate</name>
        <dbReference type="ChEBI" id="CHEBI:16567"/>
        <label>1</label>
    </ligand>
</feature>
<comment type="function">
    <text evidence="9">Catalyzes the transfer of the phosphoribosyl group of 5-phosphorylribose-1-pyrophosphate (PRPP) to anthranilate to yield N-(5'-phosphoribosyl)-anthranilate (PRA).</text>
</comment>
<evidence type="ECO:0000256" key="3">
    <source>
        <dbReference type="ARBA" id="ARBA00022676"/>
    </source>
</evidence>
<feature type="binding site" evidence="9">
    <location>
        <begin position="73"/>
        <end position="76"/>
    </location>
    <ligand>
        <name>5-phospho-alpha-D-ribose 1-diphosphate</name>
        <dbReference type="ChEBI" id="CHEBI:58017"/>
    </ligand>
</feature>
<keyword evidence="6 9" id="KW-0057">Aromatic amino acid biosynthesis</keyword>
<protein>
    <recommendedName>
        <fullName evidence="9">Anthranilate phosphoribosyltransferase</fullName>
        <ecNumber evidence="9">2.4.2.18</ecNumber>
    </recommendedName>
</protein>
<feature type="binding site" evidence="9">
    <location>
        <begin position="91"/>
        <end position="99"/>
    </location>
    <ligand>
        <name>5-phospho-alpha-D-ribose 1-diphosphate</name>
        <dbReference type="ChEBI" id="CHEBI:58017"/>
    </ligand>
</feature>
<feature type="binding site" evidence="9">
    <location>
        <position position="209"/>
    </location>
    <ligand>
        <name>Mg(2+)</name>
        <dbReference type="ChEBI" id="CHEBI:18420"/>
        <label>2</label>
    </ligand>
</feature>
<dbReference type="PANTHER" id="PTHR43285:SF2">
    <property type="entry name" value="ANTHRANILATE PHOSPHORIBOSYLTRANSFERASE"/>
    <property type="match status" value="1"/>
</dbReference>
<dbReference type="NCBIfam" id="TIGR01245">
    <property type="entry name" value="trpD"/>
    <property type="match status" value="1"/>
</dbReference>
<dbReference type="Proteomes" id="UP000441389">
    <property type="component" value="Unassembled WGS sequence"/>
</dbReference>
<feature type="binding site" evidence="9">
    <location>
        <position position="63"/>
    </location>
    <ligand>
        <name>5-phospho-alpha-D-ribose 1-diphosphate</name>
        <dbReference type="ChEBI" id="CHEBI:58017"/>
    </ligand>
</feature>
<dbReference type="EC" id="2.4.2.18" evidence="9"/>
<evidence type="ECO:0000256" key="7">
    <source>
        <dbReference type="ARBA" id="ARBA00052328"/>
    </source>
</evidence>
<dbReference type="FunFam" id="3.40.1030.10:FF:000002">
    <property type="entry name" value="Anthranilate phosphoribosyltransferase"/>
    <property type="match status" value="1"/>
</dbReference>
<dbReference type="EMBL" id="WQMS01000001">
    <property type="protein sequence ID" value="MVO76637.1"/>
    <property type="molecule type" value="Genomic_DNA"/>
</dbReference>
<feature type="binding site" evidence="9">
    <location>
        <position position="75"/>
    </location>
    <ligand>
        <name>Mg(2+)</name>
        <dbReference type="ChEBI" id="CHEBI:18420"/>
        <label>1</label>
    </ligand>
</feature>
<comment type="caution">
    <text evidence="9">Lacks conserved residue(s) required for the propagation of feature annotation.</text>
</comment>
<feature type="binding site" evidence="9">
    <location>
        <position position="208"/>
    </location>
    <ligand>
        <name>Mg(2+)</name>
        <dbReference type="ChEBI" id="CHEBI:18420"/>
        <label>2</label>
    </ligand>
</feature>
<gene>
    <name evidence="9 11" type="primary">trpD</name>
    <name evidence="11" type="ORF">GON01_01600</name>
</gene>
<evidence type="ECO:0000256" key="9">
    <source>
        <dbReference type="HAMAP-Rule" id="MF_00211"/>
    </source>
</evidence>
<keyword evidence="4 9" id="KW-0808">Transferase</keyword>
<dbReference type="AlphaFoldDB" id="A0A6I4IWZ6"/>
<keyword evidence="9" id="KW-0460">Magnesium</keyword>
<sequence length="317" mass="33149">MATAEAAFGDMLDWRCEPDDVQRFLTDMSVRDETSIEIAACARAMRARMIEVHAPPHAIDVCGTGADGQHSLNISTAVAILVAACGVPVAKHGNRAASSKAGAADTLEALGLDLDIAAATAERSLADLGIAFLFAQKQHPTLNALAPIRRKIGRRTVFNLVGPICNPARVTRQLIGIARPDFMGVYAEALQLLGIEAAMLVAGDEPLDELSISGPSTIVRVGQCGTGTLRIDPSDVGLETHPIEALRGGDPAFNAAALRRLLQGEPGAYRDAAVLNSAAALVVAGRVSTLTEGVEEAAEALDNGLANALLDCWIAYR</sequence>
<keyword evidence="12" id="KW-1185">Reference proteome</keyword>
<feature type="binding site" evidence="9">
    <location>
        <position position="149"/>
    </location>
    <ligand>
        <name>anthranilate</name>
        <dbReference type="ChEBI" id="CHEBI:16567"/>
        <label>2</label>
    </ligand>
</feature>
<keyword evidence="2 9" id="KW-0028">Amino-acid biosynthesis</keyword>
<comment type="subunit">
    <text evidence="9">Homodimer.</text>
</comment>
<dbReference type="GO" id="GO:0000287">
    <property type="term" value="F:magnesium ion binding"/>
    <property type="evidence" value="ECO:0007669"/>
    <property type="project" value="UniProtKB-UniRule"/>
</dbReference>
<dbReference type="Gene3D" id="3.40.1030.10">
    <property type="entry name" value="Nucleoside phosphorylase/phosphoribosyltransferase catalytic domain"/>
    <property type="match status" value="1"/>
</dbReference>
<name>A0A6I4IWZ6_9SPHN</name>
<keyword evidence="5 9" id="KW-0822">Tryptophan biosynthesis</keyword>
<comment type="pathway">
    <text evidence="1 9">Amino-acid biosynthesis; L-tryptophan biosynthesis; L-tryptophan from chorismate: step 2/5.</text>
</comment>
<feature type="binding site" evidence="9">
    <location>
        <position position="209"/>
    </location>
    <ligand>
        <name>Mg(2+)</name>
        <dbReference type="ChEBI" id="CHEBI:18420"/>
        <label>1</label>
    </ligand>
</feature>
<dbReference type="InterPro" id="IPR005940">
    <property type="entry name" value="Anthranilate_Pribosyl_Tfrase"/>
</dbReference>
<dbReference type="InterPro" id="IPR000312">
    <property type="entry name" value="Glycosyl_Trfase_fam3"/>
</dbReference>
<dbReference type="GO" id="GO:0004048">
    <property type="term" value="F:anthranilate phosphoribosyltransferase activity"/>
    <property type="evidence" value="ECO:0007669"/>
    <property type="project" value="UniProtKB-UniRule"/>
</dbReference>
<evidence type="ECO:0000256" key="2">
    <source>
        <dbReference type="ARBA" id="ARBA00022605"/>
    </source>
</evidence>
<keyword evidence="3 9" id="KW-0328">Glycosyltransferase</keyword>
<feature type="binding site" evidence="9">
    <location>
        <position position="63"/>
    </location>
    <ligand>
        <name>anthranilate</name>
        <dbReference type="ChEBI" id="CHEBI:16567"/>
        <label>1</label>
    </ligand>
</feature>
<accession>A0A6I4IWZ6</accession>
<dbReference type="InterPro" id="IPR035902">
    <property type="entry name" value="Nuc_phospho_transferase"/>
</dbReference>
<keyword evidence="9" id="KW-0479">Metal-binding</keyword>
<organism evidence="11 12">
    <name type="scientific">Sphingomonas horti</name>
    <dbReference type="NCBI Taxonomy" id="2682842"/>
    <lineage>
        <taxon>Bacteria</taxon>
        <taxon>Pseudomonadati</taxon>
        <taxon>Pseudomonadota</taxon>
        <taxon>Alphaproteobacteria</taxon>
        <taxon>Sphingomonadales</taxon>
        <taxon>Sphingomonadaceae</taxon>
        <taxon>Sphingomonas</taxon>
    </lineage>
</organism>
<evidence type="ECO:0000256" key="6">
    <source>
        <dbReference type="ARBA" id="ARBA00023141"/>
    </source>
</evidence>
<dbReference type="PANTHER" id="PTHR43285">
    <property type="entry name" value="ANTHRANILATE PHOSPHORIBOSYLTRANSFERASE"/>
    <property type="match status" value="1"/>
</dbReference>
<dbReference type="HAMAP" id="MF_00211">
    <property type="entry name" value="TrpD"/>
    <property type="match status" value="1"/>
</dbReference>
<feature type="binding site" evidence="9">
    <location>
        <position position="103"/>
    </location>
    <ligand>
        <name>5-phospho-alpha-D-ribose 1-diphosphate</name>
        <dbReference type="ChEBI" id="CHEBI:58017"/>
    </ligand>
</feature>
<dbReference type="GO" id="GO:0005829">
    <property type="term" value="C:cytosol"/>
    <property type="evidence" value="ECO:0007669"/>
    <property type="project" value="TreeGrafter"/>
</dbReference>
<evidence type="ECO:0000313" key="11">
    <source>
        <dbReference type="EMBL" id="MVO76637.1"/>
    </source>
</evidence>
<comment type="similarity">
    <text evidence="8">In the C-terminal section; belongs to the anthranilate phosphoribosyltransferase family.</text>
</comment>
<dbReference type="SUPFAM" id="SSF52418">
    <property type="entry name" value="Nucleoside phosphorylase/phosphoribosyltransferase catalytic domain"/>
    <property type="match status" value="1"/>
</dbReference>